<dbReference type="SUPFAM" id="SSF46955">
    <property type="entry name" value="Putative DNA-binding domain"/>
    <property type="match status" value="1"/>
</dbReference>
<protein>
    <recommendedName>
        <fullName evidence="2">Helix-turn-helix domain-containing protein</fullName>
    </recommendedName>
</protein>
<organism evidence="3 4">
    <name type="scientific">Bremerella alba</name>
    <dbReference type="NCBI Taxonomy" id="980252"/>
    <lineage>
        <taxon>Bacteria</taxon>
        <taxon>Pseudomonadati</taxon>
        <taxon>Planctomycetota</taxon>
        <taxon>Planctomycetia</taxon>
        <taxon>Pirellulales</taxon>
        <taxon>Pirellulaceae</taxon>
        <taxon>Bremerella</taxon>
    </lineage>
</organism>
<gene>
    <name evidence="3" type="ORF">HOV93_40220</name>
</gene>
<reference evidence="3 4" key="1">
    <citation type="submission" date="2020-05" db="EMBL/GenBank/DDBJ databases">
        <title>Bremerella alba sp. nov., a novel planctomycete isolated from the surface of the macroalga Fucus spiralis.</title>
        <authorList>
            <person name="Godinho O."/>
            <person name="Botelho R."/>
            <person name="Albuquerque L."/>
            <person name="Wiegand S."/>
            <person name="Da Costa M.S."/>
            <person name="Lobo-Da-Cunha A."/>
            <person name="Jogler C."/>
            <person name="Lage O.M."/>
        </authorList>
    </citation>
    <scope>NUCLEOTIDE SEQUENCE [LARGE SCALE GENOMIC DNA]</scope>
    <source>
        <strain evidence="3 4">FF15</strain>
    </source>
</reference>
<comment type="caution">
    <text evidence="3">The sequence shown here is derived from an EMBL/GenBank/DDBJ whole genome shotgun (WGS) entry which is preliminary data.</text>
</comment>
<evidence type="ECO:0000313" key="3">
    <source>
        <dbReference type="EMBL" id="MBA2116829.1"/>
    </source>
</evidence>
<feature type="region of interest" description="Disordered" evidence="1">
    <location>
        <begin position="47"/>
        <end position="67"/>
    </location>
</feature>
<keyword evidence="4" id="KW-1185">Reference proteome</keyword>
<dbReference type="InterPro" id="IPR041657">
    <property type="entry name" value="HTH_17"/>
</dbReference>
<evidence type="ECO:0000259" key="2">
    <source>
        <dbReference type="Pfam" id="PF12728"/>
    </source>
</evidence>
<dbReference type="AlphaFoldDB" id="A0A7V8V8U7"/>
<feature type="compositionally biased region" description="Basic and acidic residues" evidence="1">
    <location>
        <begin position="56"/>
        <end position="67"/>
    </location>
</feature>
<dbReference type="NCBIfam" id="TIGR01764">
    <property type="entry name" value="excise"/>
    <property type="match status" value="1"/>
</dbReference>
<dbReference type="InterPro" id="IPR009061">
    <property type="entry name" value="DNA-bd_dom_put_sf"/>
</dbReference>
<dbReference type="EMBL" id="JABRWO010000011">
    <property type="protein sequence ID" value="MBA2116829.1"/>
    <property type="molecule type" value="Genomic_DNA"/>
</dbReference>
<dbReference type="Pfam" id="PF12728">
    <property type="entry name" value="HTH_17"/>
    <property type="match status" value="1"/>
</dbReference>
<proteinExistence type="predicted"/>
<evidence type="ECO:0000256" key="1">
    <source>
        <dbReference type="SAM" id="MobiDB-lite"/>
    </source>
</evidence>
<sequence>MSDDPLLTVTQVADLLTTSTATVRRWLGKGELPGMKLRKQWRVRKSDAEGMLTGQDKQDKEAAKSKLEVSEDQSHIAYLESLGIKVR</sequence>
<dbReference type="GO" id="GO:0003677">
    <property type="term" value="F:DNA binding"/>
    <property type="evidence" value="ECO:0007669"/>
    <property type="project" value="InterPro"/>
</dbReference>
<accession>A0A7V8V8U7</accession>
<evidence type="ECO:0000313" key="4">
    <source>
        <dbReference type="Proteomes" id="UP000551616"/>
    </source>
</evidence>
<dbReference type="InterPro" id="IPR010093">
    <property type="entry name" value="SinI_DNA-bd"/>
</dbReference>
<dbReference type="Proteomes" id="UP000551616">
    <property type="component" value="Unassembled WGS sequence"/>
</dbReference>
<dbReference type="RefSeq" id="WP_207398220.1">
    <property type="nucleotide sequence ID" value="NZ_JABRWO010000011.1"/>
</dbReference>
<name>A0A7V8V8U7_9BACT</name>
<feature type="domain" description="Helix-turn-helix" evidence="2">
    <location>
        <begin position="6"/>
        <end position="47"/>
    </location>
</feature>